<keyword evidence="1" id="KW-1185">Reference proteome</keyword>
<dbReference type="Proteomes" id="UP000887565">
    <property type="component" value="Unplaced"/>
</dbReference>
<name>A0A915J3E2_ROMCU</name>
<evidence type="ECO:0000313" key="1">
    <source>
        <dbReference type="Proteomes" id="UP000887565"/>
    </source>
</evidence>
<protein>
    <submittedName>
        <fullName evidence="2">Uncharacterized protein</fullName>
    </submittedName>
</protein>
<accession>A0A915J3E2</accession>
<proteinExistence type="predicted"/>
<dbReference type="AlphaFoldDB" id="A0A915J3E2"/>
<evidence type="ECO:0000313" key="2">
    <source>
        <dbReference type="WBParaSite" id="nRc.2.0.1.t20227-RA"/>
    </source>
</evidence>
<organism evidence="1 2">
    <name type="scientific">Romanomermis culicivorax</name>
    <name type="common">Nematode worm</name>
    <dbReference type="NCBI Taxonomy" id="13658"/>
    <lineage>
        <taxon>Eukaryota</taxon>
        <taxon>Metazoa</taxon>
        <taxon>Ecdysozoa</taxon>
        <taxon>Nematoda</taxon>
        <taxon>Enoplea</taxon>
        <taxon>Dorylaimia</taxon>
        <taxon>Mermithida</taxon>
        <taxon>Mermithoidea</taxon>
        <taxon>Mermithidae</taxon>
        <taxon>Romanomermis</taxon>
    </lineage>
</organism>
<sequence length="254" mass="28561">MYILPVIKTNKKREMSIMPWTPCQTRWGIIKTALFVWMAQKSSEMTTTEGTSTEKNKKSRTLLSKRVETKYNSTRFITERSASLAHRHVVAYDAQNEQQLQSAYDGGRRSDVHSLATAQKLRLFEVLCGIYRSGFLRFWFGGRHVHGVPLSGHCWAATRYLFKATSLSPCFCIIDPAANMAPTWLGSKPKARPINSKACCSLSLPADSSSNCLINDKQAVMCRSFKTEESSSSCLYIKLGLLEDISAILRATMR</sequence>
<dbReference type="WBParaSite" id="nRc.2.0.1.t20227-RA">
    <property type="protein sequence ID" value="nRc.2.0.1.t20227-RA"/>
    <property type="gene ID" value="nRc.2.0.1.g20227"/>
</dbReference>
<reference evidence="2" key="1">
    <citation type="submission" date="2022-11" db="UniProtKB">
        <authorList>
            <consortium name="WormBaseParasite"/>
        </authorList>
    </citation>
    <scope>IDENTIFICATION</scope>
</reference>